<organism evidence="10 11">
    <name type="scientific">Effusibacillus dendaii</name>
    <dbReference type="NCBI Taxonomy" id="2743772"/>
    <lineage>
        <taxon>Bacteria</taxon>
        <taxon>Bacillati</taxon>
        <taxon>Bacillota</taxon>
        <taxon>Bacilli</taxon>
        <taxon>Bacillales</taxon>
        <taxon>Alicyclobacillaceae</taxon>
        <taxon>Effusibacillus</taxon>
    </lineage>
</organism>
<accession>A0A7I8DC17</accession>
<evidence type="ECO:0000256" key="4">
    <source>
        <dbReference type="ARBA" id="ARBA00022989"/>
    </source>
</evidence>
<evidence type="ECO:0000256" key="6">
    <source>
        <dbReference type="ARBA" id="ARBA00038076"/>
    </source>
</evidence>
<dbReference type="PANTHER" id="PTHR30572">
    <property type="entry name" value="MEMBRANE COMPONENT OF TRANSPORTER-RELATED"/>
    <property type="match status" value="1"/>
</dbReference>
<proteinExistence type="inferred from homology"/>
<dbReference type="InterPro" id="IPR050250">
    <property type="entry name" value="Macrolide_Exporter_MacB"/>
</dbReference>
<dbReference type="PANTHER" id="PTHR30572:SF4">
    <property type="entry name" value="ABC TRANSPORTER PERMEASE YTRF"/>
    <property type="match status" value="1"/>
</dbReference>
<evidence type="ECO:0000256" key="3">
    <source>
        <dbReference type="ARBA" id="ARBA00022692"/>
    </source>
</evidence>
<dbReference type="Pfam" id="PF12704">
    <property type="entry name" value="MacB_PCD"/>
    <property type="match status" value="1"/>
</dbReference>
<comment type="similarity">
    <text evidence="6">Belongs to the ABC-4 integral membrane protein family.</text>
</comment>
<evidence type="ECO:0000256" key="5">
    <source>
        <dbReference type="ARBA" id="ARBA00023136"/>
    </source>
</evidence>
<evidence type="ECO:0000259" key="8">
    <source>
        <dbReference type="Pfam" id="PF02687"/>
    </source>
</evidence>
<evidence type="ECO:0000256" key="7">
    <source>
        <dbReference type="SAM" id="Phobius"/>
    </source>
</evidence>
<evidence type="ECO:0000256" key="2">
    <source>
        <dbReference type="ARBA" id="ARBA00022475"/>
    </source>
</evidence>
<evidence type="ECO:0000313" key="11">
    <source>
        <dbReference type="Proteomes" id="UP000593802"/>
    </source>
</evidence>
<feature type="transmembrane region" description="Helical" evidence="7">
    <location>
        <begin position="190"/>
        <end position="210"/>
    </location>
</feature>
<name>A0A7I8DC17_9BACL</name>
<protein>
    <submittedName>
        <fullName evidence="10">Uncharacterized protein</fullName>
    </submittedName>
</protein>
<dbReference type="InterPro" id="IPR003838">
    <property type="entry name" value="ABC3_permease_C"/>
</dbReference>
<evidence type="ECO:0000259" key="9">
    <source>
        <dbReference type="Pfam" id="PF12704"/>
    </source>
</evidence>
<keyword evidence="5 7" id="KW-0472">Membrane</keyword>
<dbReference type="Proteomes" id="UP000593802">
    <property type="component" value="Chromosome"/>
</dbReference>
<dbReference type="GO" id="GO:0022857">
    <property type="term" value="F:transmembrane transporter activity"/>
    <property type="evidence" value="ECO:0007669"/>
    <property type="project" value="TreeGrafter"/>
</dbReference>
<dbReference type="EMBL" id="AP023366">
    <property type="protein sequence ID" value="BCJ87547.1"/>
    <property type="molecule type" value="Genomic_DNA"/>
</dbReference>
<dbReference type="AlphaFoldDB" id="A0A7I8DC17"/>
<evidence type="ECO:0000313" key="10">
    <source>
        <dbReference type="EMBL" id="BCJ87547.1"/>
    </source>
</evidence>
<dbReference type="Pfam" id="PF02687">
    <property type="entry name" value="FtsX"/>
    <property type="match status" value="1"/>
</dbReference>
<dbReference type="KEGG" id="eff:skT53_25320"/>
<gene>
    <name evidence="10" type="ORF">skT53_25320</name>
</gene>
<keyword evidence="2" id="KW-1003">Cell membrane</keyword>
<keyword evidence="3 7" id="KW-0812">Transmembrane</keyword>
<reference evidence="10 11" key="1">
    <citation type="submission" date="2020-08" db="EMBL/GenBank/DDBJ databases">
        <title>Complete Genome Sequence of Effusibacillus dendaii Strain skT53, Isolated from Farmland soil.</title>
        <authorList>
            <person name="Konishi T."/>
            <person name="Kawasaki H."/>
        </authorList>
    </citation>
    <scope>NUCLEOTIDE SEQUENCE [LARGE SCALE GENOMIC DNA]</scope>
    <source>
        <strain evidence="11">skT53</strain>
    </source>
</reference>
<evidence type="ECO:0000256" key="1">
    <source>
        <dbReference type="ARBA" id="ARBA00004651"/>
    </source>
</evidence>
<comment type="subcellular location">
    <subcellularLocation>
        <location evidence="1">Cell membrane</location>
        <topology evidence="1">Multi-pass membrane protein</topology>
    </subcellularLocation>
</comment>
<keyword evidence="11" id="KW-1185">Reference proteome</keyword>
<feature type="domain" description="ABC3 transporter permease C-terminal" evidence="8">
    <location>
        <begin position="190"/>
        <end position="245"/>
    </location>
</feature>
<dbReference type="InterPro" id="IPR025857">
    <property type="entry name" value="MacB_PCD"/>
</dbReference>
<sequence length="260" mass="28784">MSFLESLRISLRSIQAWKNQGYTTLIEGATEDYLQVRNVGVQWGRFFNRFEVQGQANVAVVGTAVINNLFGTDANPIGQTMQINQIPFTVIGILQSQGSNGATNNDDRIMIPITTAMNRLFDQTKVRTIYVSAKTSDLMDQAQFDIQQTLRVQHHLSPRDQDDFQISSQSQILSTAQGVTNVMTNLLSEIAAISLVVGGIGIMNIMLVSVTERTREIGIRKAIEATRGDILQQFLIESITLSLLGGGYWNSDGRWRGNPS</sequence>
<keyword evidence="4 7" id="KW-1133">Transmembrane helix</keyword>
<dbReference type="GO" id="GO:0005886">
    <property type="term" value="C:plasma membrane"/>
    <property type="evidence" value="ECO:0007669"/>
    <property type="project" value="UniProtKB-SubCell"/>
</dbReference>
<feature type="domain" description="MacB-like periplasmic core" evidence="9">
    <location>
        <begin position="17"/>
        <end position="148"/>
    </location>
</feature>